<sequence>MSRYDGLIIPRSYSEYINKTDAATLSQALRLSGVVQDKPAKESKSPIESGGVWDAIHVISHNIPRVTPKDITAYITDGSFWKRLAGTNGYALFEDIYVGDYFKMSRAISAYERTGQYQTTGSQYVTIAGLDTMMNNGDQGSGVNYHHAVMVAGQGFGGTQHFGKSRMNATNITKGGYKASEMNTLVLGEVTSTGSTAADATINQQLYAEFGSHLKTTRELVSNAINATGYNRFGSATGCASGWEWISAQAILMSEIEAYGSIAWSSAGYDTGNANRQLPLFAFSKQAQNNRSAYWWLKDIASAAYFCNANDGGYATYNGASGASAYVRPRFIIA</sequence>
<reference evidence="1" key="1">
    <citation type="journal article" date="2021" name="Proc. Natl. Acad. Sci. U.S.A.">
        <title>A Catalog of Tens of Thousands of Viruses from Human Metagenomes Reveals Hidden Associations with Chronic Diseases.</title>
        <authorList>
            <person name="Tisza M.J."/>
            <person name="Buck C.B."/>
        </authorList>
    </citation>
    <scope>NUCLEOTIDE SEQUENCE</scope>
    <source>
        <strain evidence="1">Ct8aS59</strain>
    </source>
</reference>
<proteinExistence type="predicted"/>
<protein>
    <submittedName>
        <fullName evidence="1">Uncharacterized protein</fullName>
    </submittedName>
</protein>
<dbReference type="EMBL" id="BK015922">
    <property type="protein sequence ID" value="DAF85287.1"/>
    <property type="molecule type" value="Genomic_DNA"/>
</dbReference>
<organism evidence="1">
    <name type="scientific">Siphoviridae sp. ct8aS59</name>
    <dbReference type="NCBI Taxonomy" id="2825365"/>
    <lineage>
        <taxon>Viruses</taxon>
        <taxon>Duplodnaviria</taxon>
        <taxon>Heunggongvirae</taxon>
        <taxon>Uroviricota</taxon>
        <taxon>Caudoviricetes</taxon>
    </lineage>
</organism>
<evidence type="ECO:0000313" key="1">
    <source>
        <dbReference type="EMBL" id="DAF85287.1"/>
    </source>
</evidence>
<name>A0A8S5TSZ6_9CAUD</name>
<accession>A0A8S5TSZ6</accession>